<dbReference type="STRING" id="1423788.FC78_GL001551"/>
<feature type="transmembrane region" description="Helical" evidence="5">
    <location>
        <begin position="36"/>
        <end position="53"/>
    </location>
</feature>
<evidence type="ECO:0000256" key="1">
    <source>
        <dbReference type="ARBA" id="ARBA00004141"/>
    </source>
</evidence>
<proteinExistence type="predicted"/>
<dbReference type="Proteomes" id="UP000051515">
    <property type="component" value="Unassembled WGS sequence"/>
</dbReference>
<keyword evidence="4 5" id="KW-0472">Membrane</keyword>
<keyword evidence="3 5" id="KW-1133">Transmembrane helix</keyword>
<feature type="transmembrane region" description="Helical" evidence="5">
    <location>
        <begin position="60"/>
        <end position="78"/>
    </location>
</feature>
<gene>
    <name evidence="6" type="ORF">FC78_GL001551</name>
</gene>
<keyword evidence="2 5" id="KW-0812">Transmembrane</keyword>
<feature type="transmembrane region" description="Helical" evidence="5">
    <location>
        <begin position="186"/>
        <end position="204"/>
    </location>
</feature>
<evidence type="ECO:0000313" key="7">
    <source>
        <dbReference type="Proteomes" id="UP000051515"/>
    </source>
</evidence>
<organism evidence="6 7">
    <name type="scientific">Companilactobacillus bobalius DSM 19674</name>
    <dbReference type="NCBI Taxonomy" id="1423788"/>
    <lineage>
        <taxon>Bacteria</taxon>
        <taxon>Bacillati</taxon>
        <taxon>Bacillota</taxon>
        <taxon>Bacilli</taxon>
        <taxon>Lactobacillales</taxon>
        <taxon>Lactobacillaceae</taxon>
        <taxon>Companilactobacillus</taxon>
        <taxon>Companilactobacillus bobalius</taxon>
    </lineage>
</organism>
<dbReference type="EMBL" id="AZDY01000036">
    <property type="protein sequence ID" value="KRK83594.1"/>
    <property type="molecule type" value="Genomic_DNA"/>
</dbReference>
<dbReference type="OrthoDB" id="2272215at2"/>
<evidence type="ECO:0000313" key="6">
    <source>
        <dbReference type="EMBL" id="KRK83594.1"/>
    </source>
</evidence>
<dbReference type="GO" id="GO:0005886">
    <property type="term" value="C:plasma membrane"/>
    <property type="evidence" value="ECO:0007669"/>
    <property type="project" value="UniProtKB-ARBA"/>
</dbReference>
<dbReference type="AlphaFoldDB" id="A0A0R1KU41"/>
<feature type="transmembrane region" description="Helical" evidence="5">
    <location>
        <begin position="12"/>
        <end position="30"/>
    </location>
</feature>
<reference evidence="6 7" key="1">
    <citation type="journal article" date="2015" name="Genome Announc.">
        <title>Expanding the biotechnology potential of lactobacilli through comparative genomics of 213 strains and associated genera.</title>
        <authorList>
            <person name="Sun Z."/>
            <person name="Harris H.M."/>
            <person name="McCann A."/>
            <person name="Guo C."/>
            <person name="Argimon S."/>
            <person name="Zhang W."/>
            <person name="Yang X."/>
            <person name="Jeffery I.B."/>
            <person name="Cooney J.C."/>
            <person name="Kagawa T.F."/>
            <person name="Liu W."/>
            <person name="Song Y."/>
            <person name="Salvetti E."/>
            <person name="Wrobel A."/>
            <person name="Rasinkangas P."/>
            <person name="Parkhill J."/>
            <person name="Rea M.C."/>
            <person name="O'Sullivan O."/>
            <person name="Ritari J."/>
            <person name="Douillard F.P."/>
            <person name="Paul Ross R."/>
            <person name="Yang R."/>
            <person name="Briner A.E."/>
            <person name="Felis G.E."/>
            <person name="de Vos W.M."/>
            <person name="Barrangou R."/>
            <person name="Klaenhammer T.R."/>
            <person name="Caufield P.W."/>
            <person name="Cui Y."/>
            <person name="Zhang H."/>
            <person name="O'Toole P.W."/>
        </authorList>
    </citation>
    <scope>NUCLEOTIDE SEQUENCE [LARGE SCALE GENOMIC DNA]</scope>
    <source>
        <strain evidence="6 7">DSM 19674</strain>
    </source>
</reference>
<keyword evidence="7" id="KW-1185">Reference proteome</keyword>
<evidence type="ECO:0008006" key="8">
    <source>
        <dbReference type="Google" id="ProtNLM"/>
    </source>
</evidence>
<comment type="subcellular location">
    <subcellularLocation>
        <location evidence="1">Membrane</location>
        <topology evidence="1">Multi-pass membrane protein</topology>
    </subcellularLocation>
</comment>
<dbReference type="CDD" id="cd16914">
    <property type="entry name" value="EcfT"/>
    <property type="match status" value="1"/>
</dbReference>
<feature type="transmembrane region" description="Helical" evidence="5">
    <location>
        <begin position="224"/>
        <end position="245"/>
    </location>
</feature>
<feature type="transmembrane region" description="Helical" evidence="5">
    <location>
        <begin position="265"/>
        <end position="288"/>
    </location>
</feature>
<dbReference type="Pfam" id="PF02361">
    <property type="entry name" value="CbiQ"/>
    <property type="match status" value="1"/>
</dbReference>
<evidence type="ECO:0000256" key="4">
    <source>
        <dbReference type="ARBA" id="ARBA00023136"/>
    </source>
</evidence>
<dbReference type="InterPro" id="IPR003339">
    <property type="entry name" value="ABC/ECF_trnsptr_transmembrane"/>
</dbReference>
<sequence length="307" mass="35337">MMNKLILNFQKRTNSVTIFVYLLGIILIALLFNNPIISLINLIALIFMAILVNREKIKTYFKFSCVIFIVTFAFNLILNQRGEDVLWKFYSFQLTQESLLNGFILGISFVNLLWAFYIYNALIRVKTVFELLSSLLKNVALIFILTIQFIPRIIQIYNETKSIRKFRIQNEVQQSKLKSTMDLMEIILNKAVASFMNVSDTLILRGFNNHQKSIGKLEYRGADFLLSILMVSGLVVDIVMVIGKVGVINLGSIDVQLIFTNSELILLLINMILILLPVIFGGVNYLWWKFYISKITASNTTTVKKYR</sequence>
<dbReference type="PATRIC" id="fig|1423788.3.peg.1597"/>
<evidence type="ECO:0000256" key="2">
    <source>
        <dbReference type="ARBA" id="ARBA00022692"/>
    </source>
</evidence>
<evidence type="ECO:0000256" key="5">
    <source>
        <dbReference type="SAM" id="Phobius"/>
    </source>
</evidence>
<evidence type="ECO:0000256" key="3">
    <source>
        <dbReference type="ARBA" id="ARBA00022989"/>
    </source>
</evidence>
<accession>A0A0R1KU41</accession>
<name>A0A0R1KU41_9LACO</name>
<feature type="transmembrane region" description="Helical" evidence="5">
    <location>
        <begin position="98"/>
        <end position="119"/>
    </location>
</feature>
<comment type="caution">
    <text evidence="6">The sequence shown here is derived from an EMBL/GenBank/DDBJ whole genome shotgun (WGS) entry which is preliminary data.</text>
</comment>
<protein>
    <recommendedName>
        <fullName evidence="8">Cobalt transport protein</fullName>
    </recommendedName>
</protein>
<feature type="transmembrane region" description="Helical" evidence="5">
    <location>
        <begin position="131"/>
        <end position="150"/>
    </location>
</feature>